<accession>A0A8C4MZN3</accession>
<dbReference type="Proteomes" id="UP000694388">
    <property type="component" value="Unplaced"/>
</dbReference>
<protein>
    <recommendedName>
        <fullName evidence="6">Major facilitator superfamily (MFS) profile domain-containing protein</fullName>
    </recommendedName>
</protein>
<dbReference type="InterPro" id="IPR005828">
    <property type="entry name" value="MFS_sugar_transport-like"/>
</dbReference>
<comment type="subcellular location">
    <subcellularLocation>
        <location evidence="1">Membrane</location>
        <topology evidence="1">Multi-pass membrane protein</topology>
    </subcellularLocation>
</comment>
<evidence type="ECO:0000256" key="5">
    <source>
        <dbReference type="SAM" id="Phobius"/>
    </source>
</evidence>
<dbReference type="OMA" id="TRCSENQ"/>
<feature type="transmembrane region" description="Helical" evidence="5">
    <location>
        <begin position="16"/>
        <end position="37"/>
    </location>
</feature>
<reference evidence="7" key="1">
    <citation type="submission" date="2025-08" db="UniProtKB">
        <authorList>
            <consortium name="Ensembl"/>
        </authorList>
    </citation>
    <scope>IDENTIFICATION</scope>
</reference>
<keyword evidence="2 5" id="KW-0812">Transmembrane</keyword>
<evidence type="ECO:0000256" key="4">
    <source>
        <dbReference type="ARBA" id="ARBA00023136"/>
    </source>
</evidence>
<evidence type="ECO:0000259" key="6">
    <source>
        <dbReference type="PROSITE" id="PS50850"/>
    </source>
</evidence>
<dbReference type="PROSITE" id="PS50850">
    <property type="entry name" value="MFS"/>
    <property type="match status" value="1"/>
</dbReference>
<dbReference type="AlphaFoldDB" id="A0A8C4MZN3"/>
<feature type="domain" description="Major facilitator superfamily (MFS) profile" evidence="6">
    <location>
        <begin position="96"/>
        <end position="493"/>
    </location>
</feature>
<feature type="transmembrane region" description="Helical" evidence="5">
    <location>
        <begin position="175"/>
        <end position="198"/>
    </location>
</feature>
<evidence type="ECO:0000256" key="2">
    <source>
        <dbReference type="ARBA" id="ARBA00022692"/>
    </source>
</evidence>
<keyword evidence="8" id="KW-1185">Reference proteome</keyword>
<feature type="transmembrane region" description="Helical" evidence="5">
    <location>
        <begin position="350"/>
        <end position="369"/>
    </location>
</feature>
<feature type="transmembrane region" description="Helical" evidence="5">
    <location>
        <begin position="204"/>
        <end position="225"/>
    </location>
</feature>
<evidence type="ECO:0000256" key="1">
    <source>
        <dbReference type="ARBA" id="ARBA00004141"/>
    </source>
</evidence>
<dbReference type="PANTHER" id="PTHR24064">
    <property type="entry name" value="SOLUTE CARRIER FAMILY 22 MEMBER"/>
    <property type="match status" value="1"/>
</dbReference>
<dbReference type="Pfam" id="PF00083">
    <property type="entry name" value="Sugar_tr"/>
    <property type="match status" value="1"/>
</dbReference>
<dbReference type="InterPro" id="IPR020846">
    <property type="entry name" value="MFS_dom"/>
</dbReference>
<organism evidence="7 8">
    <name type="scientific">Eptatretus burgeri</name>
    <name type="common">Inshore hagfish</name>
    <dbReference type="NCBI Taxonomy" id="7764"/>
    <lineage>
        <taxon>Eukaryota</taxon>
        <taxon>Metazoa</taxon>
        <taxon>Chordata</taxon>
        <taxon>Craniata</taxon>
        <taxon>Vertebrata</taxon>
        <taxon>Cyclostomata</taxon>
        <taxon>Myxini</taxon>
        <taxon>Myxiniformes</taxon>
        <taxon>Myxinidae</taxon>
        <taxon>Eptatretinae</taxon>
        <taxon>Eptatretus</taxon>
    </lineage>
</organism>
<dbReference type="Ensembl" id="ENSEBUT00000000522.1">
    <property type="protein sequence ID" value="ENSEBUP00000000232.1"/>
    <property type="gene ID" value="ENSEBUG00000000451.1"/>
</dbReference>
<feature type="transmembrane region" description="Helical" evidence="5">
    <location>
        <begin position="412"/>
        <end position="431"/>
    </location>
</feature>
<keyword evidence="3 5" id="KW-1133">Transmembrane helix</keyword>
<evidence type="ECO:0000313" key="7">
    <source>
        <dbReference type="Ensembl" id="ENSEBUP00000000232.1"/>
    </source>
</evidence>
<name>A0A8C4MZN3_EPTBU</name>
<dbReference type="GO" id="GO:0022857">
    <property type="term" value="F:transmembrane transporter activity"/>
    <property type="evidence" value="ECO:0007669"/>
    <property type="project" value="InterPro"/>
</dbReference>
<reference evidence="7" key="2">
    <citation type="submission" date="2025-09" db="UniProtKB">
        <authorList>
            <consortium name="Ensembl"/>
        </authorList>
    </citation>
    <scope>IDENTIFICATION</scope>
</reference>
<dbReference type="GO" id="GO:0016020">
    <property type="term" value="C:membrane"/>
    <property type="evidence" value="ECO:0007669"/>
    <property type="project" value="UniProtKB-SubCell"/>
</dbReference>
<sequence length="493" mass="56253">MTFSDVLQVVGSAGRFQLLHVVLILIPCLLFPSFDLIQNFSAATPKHHCRVPWLQNSSLMYNFSDSLVNITKETLLRVAIPQDQDSLSSCSRYVQPQWQLMLNDSVDLLDHEVEPCIHGWEFDSSEFSSTIVTEWNLVCKQQALKQVAQSVYMGGLLAGGVVLGSLADKFGRRKIMLICNACIALIGTFIAFAPNLIVYMVARFFIGMALIGQNLNSFSLGLEWLDERHRVIFVTILSCCYTTGQFILAGLGHGIRNWRSLQLAVAIPYYFIFLFSWFHPESTRWLVLHGKYEDALQCFQKVAKINGKPFTEATLNLEILKKEMENEEKGFLRKTYTALDLIRITELRRYTLIMSLFWFITSFVYFSIILNLQDFGLSIPLLMVVFAAFDYPAKLLSMRVINIGRRICQGGFLLLAGSACICLVFVPEGLYHKNMIFGVSRDLVRWIGLMMGQKEGNRHDVHVENKCNWNTSVYFKIDNKIHVILEETVDMSH</sequence>
<evidence type="ECO:0000313" key="8">
    <source>
        <dbReference type="Proteomes" id="UP000694388"/>
    </source>
</evidence>
<feature type="transmembrane region" description="Helical" evidence="5">
    <location>
        <begin position="261"/>
        <end position="278"/>
    </location>
</feature>
<proteinExistence type="predicted"/>
<feature type="transmembrane region" description="Helical" evidence="5">
    <location>
        <begin position="232"/>
        <end position="255"/>
    </location>
</feature>
<evidence type="ECO:0000256" key="3">
    <source>
        <dbReference type="ARBA" id="ARBA00022989"/>
    </source>
</evidence>
<dbReference type="SUPFAM" id="SSF103473">
    <property type="entry name" value="MFS general substrate transporter"/>
    <property type="match status" value="1"/>
</dbReference>
<dbReference type="InterPro" id="IPR036259">
    <property type="entry name" value="MFS_trans_sf"/>
</dbReference>
<dbReference type="Gene3D" id="1.20.1250.20">
    <property type="entry name" value="MFS general substrate transporter like domains"/>
    <property type="match status" value="1"/>
</dbReference>
<feature type="transmembrane region" description="Helical" evidence="5">
    <location>
        <begin position="375"/>
        <end position="391"/>
    </location>
</feature>
<keyword evidence="4 5" id="KW-0472">Membrane</keyword>
<dbReference type="GeneTree" id="ENSGT00940000154901"/>